<evidence type="ECO:0000259" key="7">
    <source>
        <dbReference type="Pfam" id="PF08386"/>
    </source>
</evidence>
<dbReference type="InterPro" id="IPR013595">
    <property type="entry name" value="Pept_S33_TAP-like_C"/>
</dbReference>
<dbReference type="PROSITE" id="PS51257">
    <property type="entry name" value="PROKAR_LIPOPROTEIN"/>
    <property type="match status" value="1"/>
</dbReference>
<evidence type="ECO:0000313" key="9">
    <source>
        <dbReference type="Proteomes" id="UP000002247"/>
    </source>
</evidence>
<evidence type="ECO:0000256" key="4">
    <source>
        <dbReference type="SAM" id="MobiDB-lite"/>
    </source>
</evidence>
<dbReference type="PANTHER" id="PTHR43248:SF29">
    <property type="entry name" value="TRIPEPTIDYL AMINOPEPTIDASE"/>
    <property type="match status" value="1"/>
</dbReference>
<proteinExistence type="inferred from homology"/>
<dbReference type="OrthoDB" id="4447445at2"/>
<evidence type="ECO:0000313" key="8">
    <source>
        <dbReference type="EMBL" id="ADG97027.1"/>
    </source>
</evidence>
<feature type="domain" description="Peptidase S33 tripeptidyl aminopeptidase-like C-terminal" evidence="7">
    <location>
        <begin position="401"/>
        <end position="512"/>
    </location>
</feature>
<organism evidence="8 9">
    <name type="scientific">Segniliparus rotundus (strain ATCC BAA-972 / CDC 1076 / CIP 108378 / DSM 44985 / JCM 13578)</name>
    <dbReference type="NCBI Taxonomy" id="640132"/>
    <lineage>
        <taxon>Bacteria</taxon>
        <taxon>Bacillati</taxon>
        <taxon>Actinomycetota</taxon>
        <taxon>Actinomycetes</taxon>
        <taxon>Mycobacteriales</taxon>
        <taxon>Segniliparaceae</taxon>
        <taxon>Segniliparus</taxon>
    </lineage>
</organism>
<dbReference type="Proteomes" id="UP000002247">
    <property type="component" value="Chromosome"/>
</dbReference>
<comment type="similarity">
    <text evidence="1">Belongs to the peptidase S33 family.</text>
</comment>
<dbReference type="PANTHER" id="PTHR43248">
    <property type="entry name" value="2-SUCCINYL-6-HYDROXY-2,4-CYCLOHEXADIENE-1-CARBOXYLATE SYNTHASE"/>
    <property type="match status" value="1"/>
</dbReference>
<feature type="region of interest" description="Disordered" evidence="4">
    <location>
        <begin position="95"/>
        <end position="117"/>
    </location>
</feature>
<evidence type="ECO:0000256" key="3">
    <source>
        <dbReference type="ARBA" id="ARBA00022801"/>
    </source>
</evidence>
<feature type="region of interest" description="Disordered" evidence="4">
    <location>
        <begin position="422"/>
        <end position="442"/>
    </location>
</feature>
<feature type="chain" id="PRO_5003091677" evidence="5">
    <location>
        <begin position="24"/>
        <end position="514"/>
    </location>
</feature>
<dbReference type="HOGENOM" id="CLU_013364_3_1_11"/>
<evidence type="ECO:0000256" key="2">
    <source>
        <dbReference type="ARBA" id="ARBA00022729"/>
    </source>
</evidence>
<dbReference type="SUPFAM" id="SSF53474">
    <property type="entry name" value="alpha/beta-Hydrolases"/>
    <property type="match status" value="1"/>
</dbReference>
<protein>
    <submittedName>
        <fullName evidence="8">Alpha/beta hydrolase fold protein</fullName>
    </submittedName>
</protein>
<sequence>MKPMRRFLPSLLAALLIAGCAHTDESGPSGKSAPSSPARPALAWEPCPWEGDFLRAIGTERAAQFQHGFELGCASVTVPQDHDKADGQTMRVALSRTRSKDAGGKNRPPLLVNFGGPGQPGVREAAAMALRAENDLAAHFDVIGFDPRGVGESEPVVCGPDPAQEAKQQVLDPRDPAQLAKLRARVAAVAQDCEAKYGSKLAAINTYQTAQDIDSIRVALGAQRIDYLGYSYGTFLGAAYAHLHPRQIRAAVFDSPVDLRRDPVKTEEEAVQAKEKAFDSFFDWTKTQPSYADLASARGFLGQGLLDPGAGQLLAGISTLLSSPAKWPDLAEGLRSVMSTGDSAALRKADPGFSMANWTVLCDDLPQDRRPDDAAVRSLASQWAQKYPTFGLYELGYGNGLVTGCAGWPAPAHPVTSDFIDRAAPPAGGAPGPKPLVVSGETDPTTPLAWAAPFTEAVGGVLLVTAEPGHGHYLRGGARRAPENGAAEKNCVDAAVDDYLVTGTLPPESSRCPV</sequence>
<feature type="signal peptide" evidence="5">
    <location>
        <begin position="1"/>
        <end position="23"/>
    </location>
</feature>
<keyword evidence="9" id="KW-1185">Reference proteome</keyword>
<dbReference type="KEGG" id="srt:Srot_0543"/>
<keyword evidence="3 8" id="KW-0378">Hydrolase</keyword>
<dbReference type="EMBL" id="CP001958">
    <property type="protein sequence ID" value="ADG97027.1"/>
    <property type="molecule type" value="Genomic_DNA"/>
</dbReference>
<dbReference type="InterPro" id="IPR051601">
    <property type="entry name" value="Serine_prot/Carboxylest_S33"/>
</dbReference>
<evidence type="ECO:0000256" key="5">
    <source>
        <dbReference type="SAM" id="SignalP"/>
    </source>
</evidence>
<dbReference type="Pfam" id="PF00561">
    <property type="entry name" value="Abhydrolase_1"/>
    <property type="match status" value="1"/>
</dbReference>
<accession>D6ZCI5</accession>
<evidence type="ECO:0000256" key="1">
    <source>
        <dbReference type="ARBA" id="ARBA00010088"/>
    </source>
</evidence>
<dbReference type="STRING" id="640132.Srot_0543"/>
<dbReference type="Gene3D" id="3.40.50.1820">
    <property type="entry name" value="alpha/beta hydrolase"/>
    <property type="match status" value="1"/>
</dbReference>
<dbReference type="InterPro" id="IPR000073">
    <property type="entry name" value="AB_hydrolase_1"/>
</dbReference>
<gene>
    <name evidence="8" type="ordered locus">Srot_0543</name>
</gene>
<evidence type="ECO:0000259" key="6">
    <source>
        <dbReference type="Pfam" id="PF00561"/>
    </source>
</evidence>
<keyword evidence="2 5" id="KW-0732">Signal</keyword>
<name>D6ZCI5_SEGRD</name>
<dbReference type="InterPro" id="IPR029058">
    <property type="entry name" value="AB_hydrolase_fold"/>
</dbReference>
<dbReference type="Pfam" id="PF08386">
    <property type="entry name" value="Abhydrolase_4"/>
    <property type="match status" value="1"/>
</dbReference>
<dbReference type="AlphaFoldDB" id="D6ZCI5"/>
<reference evidence="8 9" key="1">
    <citation type="journal article" date="2010" name="Stand. Genomic Sci.">
        <title>Complete genome sequence of Segniliparus rotundus type strain (CDC 1076).</title>
        <authorList>
            <person name="Sikorski J."/>
            <person name="Lapidus A."/>
            <person name="Copeland A."/>
            <person name="Misra M."/>
            <person name="Glavina Del Rio T."/>
            <person name="Nolan M."/>
            <person name="Lucas S."/>
            <person name="Chen F."/>
            <person name="Tice H."/>
            <person name="Cheng J.F."/>
            <person name="Jando M."/>
            <person name="Schneider S."/>
            <person name="Bruce D."/>
            <person name="Goodwin L."/>
            <person name="Pitluck S."/>
            <person name="Liolios K."/>
            <person name="Mikhailova N."/>
            <person name="Pati A."/>
            <person name="Ivanova N."/>
            <person name="Mavromatis K."/>
            <person name="Chen A."/>
            <person name="Palaniappan K."/>
            <person name="Chertkov O."/>
            <person name="Land M."/>
            <person name="Hauser L."/>
            <person name="Chang Y.J."/>
            <person name="Jeffries C.D."/>
            <person name="Brettin T."/>
            <person name="Detter J.C."/>
            <person name="Han C."/>
            <person name="Rohde M."/>
            <person name="Goker M."/>
            <person name="Bristow J."/>
            <person name="Eisen J.A."/>
            <person name="Markowitz V."/>
            <person name="Hugenholtz P."/>
            <person name="Kyrpides N.C."/>
            <person name="Klenk H.P."/>
        </authorList>
    </citation>
    <scope>NUCLEOTIDE SEQUENCE [LARGE SCALE GENOMIC DNA]</scope>
    <source>
        <strain evidence="9">ATCC BAA-972 / CDC 1076 / CIP 108378 / DSM 44985 / JCM 13578</strain>
    </source>
</reference>
<feature type="domain" description="AB hydrolase-1" evidence="6">
    <location>
        <begin position="109"/>
        <end position="302"/>
    </location>
</feature>
<dbReference type="GO" id="GO:0016787">
    <property type="term" value="F:hydrolase activity"/>
    <property type="evidence" value="ECO:0007669"/>
    <property type="project" value="UniProtKB-KW"/>
</dbReference>
<dbReference type="eggNOG" id="COG0596">
    <property type="taxonomic scope" value="Bacteria"/>
</dbReference>